<evidence type="ECO:0000313" key="2">
    <source>
        <dbReference type="EMBL" id="PJF34910.1"/>
    </source>
</evidence>
<name>A0A2M8PBH7_9CHLR</name>
<proteinExistence type="predicted"/>
<protein>
    <submittedName>
        <fullName evidence="2">Uncharacterized protein</fullName>
    </submittedName>
</protein>
<reference evidence="2 3" key="1">
    <citation type="submission" date="2017-11" db="EMBL/GenBank/DDBJ databases">
        <title>Evolution of Phototrophy in the Chloroflexi Phylum Driven by Horizontal Gene Transfer.</title>
        <authorList>
            <person name="Ward L.M."/>
            <person name="Hemp J."/>
            <person name="Shih P.M."/>
            <person name="Mcglynn S.E."/>
            <person name="Fischer W."/>
        </authorList>
    </citation>
    <scope>NUCLEOTIDE SEQUENCE [LARGE SCALE GENOMIC DNA]</scope>
    <source>
        <strain evidence="2">JP3_13</strain>
    </source>
</reference>
<feature type="chain" id="PRO_5030053675" evidence="1">
    <location>
        <begin position="27"/>
        <end position="212"/>
    </location>
</feature>
<evidence type="ECO:0000256" key="1">
    <source>
        <dbReference type="SAM" id="SignalP"/>
    </source>
</evidence>
<comment type="caution">
    <text evidence="2">The sequence shown here is derived from an EMBL/GenBank/DDBJ whole genome shotgun (WGS) entry which is preliminary data.</text>
</comment>
<keyword evidence="1" id="KW-0732">Signal</keyword>
<evidence type="ECO:0000313" key="3">
    <source>
        <dbReference type="Proteomes" id="UP000229681"/>
    </source>
</evidence>
<dbReference type="AlphaFoldDB" id="A0A2M8PBH7"/>
<gene>
    <name evidence="2" type="ORF">CUN49_13260</name>
</gene>
<dbReference type="Proteomes" id="UP000229681">
    <property type="component" value="Unassembled WGS sequence"/>
</dbReference>
<sequence>MRRLRWSLLSAAILSIAMLMARQVGAQAPDSSALAWLKGLYQGACALPECWQGIQIGQTTVREAAALLQADSTLRVEVLRSRSYGTWVVRSYRQAPPYGIEVGLSGLPDEPTAFHKLWIELPEGALRIGEVIAALGAPEWAWLCGADSPAFYRLGALRFMAKPDRGAHGRLSPYAPLQRIDVSRYARRDEPLWQGFTYRARQTDFAKRFCGK</sequence>
<accession>A0A2M8PBH7</accession>
<dbReference type="EMBL" id="PGTM01000245">
    <property type="protein sequence ID" value="PJF34910.1"/>
    <property type="molecule type" value="Genomic_DNA"/>
</dbReference>
<organism evidence="2 3">
    <name type="scientific">Candidatus Thermofonsia Clade 1 bacterium</name>
    <dbReference type="NCBI Taxonomy" id="2364210"/>
    <lineage>
        <taxon>Bacteria</taxon>
        <taxon>Bacillati</taxon>
        <taxon>Chloroflexota</taxon>
        <taxon>Candidatus Thermofontia</taxon>
        <taxon>Candidatus Thermofonsia Clade 1</taxon>
    </lineage>
</organism>
<feature type="signal peptide" evidence="1">
    <location>
        <begin position="1"/>
        <end position="26"/>
    </location>
</feature>